<feature type="region of interest" description="Disordered" evidence="3">
    <location>
        <begin position="229"/>
        <end position="268"/>
    </location>
</feature>
<dbReference type="InterPro" id="IPR003034">
    <property type="entry name" value="SAP_dom"/>
</dbReference>
<accession>A0A7R9DH44</accession>
<dbReference type="EMBL" id="OD007150">
    <property type="protein sequence ID" value="CAD7413723.1"/>
    <property type="molecule type" value="Genomic_DNA"/>
</dbReference>
<protein>
    <recommendedName>
        <fullName evidence="4">SAP domain-containing protein</fullName>
    </recommendedName>
</protein>
<dbReference type="PROSITE" id="PS50800">
    <property type="entry name" value="SAP"/>
    <property type="match status" value="1"/>
</dbReference>
<dbReference type="GO" id="GO:0005576">
    <property type="term" value="C:extracellular region"/>
    <property type="evidence" value="ECO:0007669"/>
    <property type="project" value="UniProtKB-SubCell"/>
</dbReference>
<dbReference type="InterPro" id="IPR036361">
    <property type="entry name" value="SAP_dom_sf"/>
</dbReference>
<evidence type="ECO:0000259" key="4">
    <source>
        <dbReference type="PROSITE" id="PS50800"/>
    </source>
</evidence>
<evidence type="ECO:0000256" key="2">
    <source>
        <dbReference type="ARBA" id="ARBA00046328"/>
    </source>
</evidence>
<dbReference type="Pfam" id="PF02037">
    <property type="entry name" value="SAP"/>
    <property type="match status" value="1"/>
</dbReference>
<dbReference type="SUPFAM" id="SSF68906">
    <property type="entry name" value="SAP domain"/>
    <property type="match status" value="1"/>
</dbReference>
<dbReference type="SMART" id="SM00513">
    <property type="entry name" value="SAP"/>
    <property type="match status" value="1"/>
</dbReference>
<name>A0A7R9DH44_TIMPO</name>
<feature type="region of interest" description="Disordered" evidence="3">
    <location>
        <begin position="284"/>
        <end position="311"/>
    </location>
</feature>
<gene>
    <name evidence="5" type="ORF">TPSB3V08_LOCUS9209</name>
</gene>
<sequence length="436" mass="47433">MICKNMRLAAVTFESRNLVYSTMNYLTTILLVAGLAVCWSEPATSAAADAPRPYMYWLQPIKIRVADESYGAEEGSQPLVEELQHVSGRVRRSFAPGAIQLPTSGNTNGNGNGVDVSVTRERGVGTVVSGQAQGNVYRSPDGNTRVDAHGQWQRVYDGPQRGQRTHGAGVADLKRELKVRNLNTSGNKTELIERLQLAIQGVETDHDVVLGETESVAEEILDEDDVLGDEEALEEDDIGDISKADDSIEEPTTPTLKRKLSTDSGKPQAGKKIVLNRSVISTSPEKENVISEPAAEEAAEAENKQEEDGKKKVVKISALTVKERLEMRAQKFGVSLSVDAKKEARAARFGIQSSSISSTNGSTSVDTLKKRAERFGTSVSSVLTKVDDEEKLKKRQQRFGLVEAPSKTSTTPSSVSTVSASDDKKKLRAERFKLNK</sequence>
<dbReference type="GO" id="GO:0005634">
    <property type="term" value="C:nucleus"/>
    <property type="evidence" value="ECO:0007669"/>
    <property type="project" value="TreeGrafter"/>
</dbReference>
<dbReference type="GO" id="GO:0042742">
    <property type="term" value="P:defense response to bacterium"/>
    <property type="evidence" value="ECO:0007669"/>
    <property type="project" value="UniProtKB-KW"/>
</dbReference>
<evidence type="ECO:0000256" key="1">
    <source>
        <dbReference type="ARBA" id="ARBA00022553"/>
    </source>
</evidence>
<feature type="compositionally biased region" description="Basic and acidic residues" evidence="3">
    <location>
        <begin position="301"/>
        <end position="311"/>
    </location>
</feature>
<dbReference type="GO" id="GO:0016973">
    <property type="term" value="P:poly(A)+ mRNA export from nucleus"/>
    <property type="evidence" value="ECO:0007669"/>
    <property type="project" value="TreeGrafter"/>
</dbReference>
<feature type="domain" description="SAP" evidence="4">
    <location>
        <begin position="165"/>
        <end position="199"/>
    </location>
</feature>
<organism evidence="5">
    <name type="scientific">Timema poppense</name>
    <name type="common">Walking stick</name>
    <dbReference type="NCBI Taxonomy" id="170557"/>
    <lineage>
        <taxon>Eukaryota</taxon>
        <taxon>Metazoa</taxon>
        <taxon>Ecdysozoa</taxon>
        <taxon>Arthropoda</taxon>
        <taxon>Hexapoda</taxon>
        <taxon>Insecta</taxon>
        <taxon>Pterygota</taxon>
        <taxon>Neoptera</taxon>
        <taxon>Polyneoptera</taxon>
        <taxon>Phasmatodea</taxon>
        <taxon>Timematodea</taxon>
        <taxon>Timematoidea</taxon>
        <taxon>Timematidae</taxon>
        <taxon>Timema</taxon>
    </lineage>
</organism>
<proteinExistence type="inferred from homology"/>
<dbReference type="InterPro" id="IPR052240">
    <property type="entry name" value="SAP_domain_ribonucleoprotein"/>
</dbReference>
<feature type="compositionally biased region" description="Basic and acidic residues" evidence="3">
    <location>
        <begin position="421"/>
        <end position="436"/>
    </location>
</feature>
<comment type="similarity">
    <text evidence="2">Belongs to the SAP domain-containing ribonucleoprotein family.</text>
</comment>
<evidence type="ECO:0000313" key="5">
    <source>
        <dbReference type="EMBL" id="CAD7413723.1"/>
    </source>
</evidence>
<evidence type="ECO:0000256" key="3">
    <source>
        <dbReference type="SAM" id="MobiDB-lite"/>
    </source>
</evidence>
<dbReference type="Gene3D" id="1.10.720.30">
    <property type="entry name" value="SAP domain"/>
    <property type="match status" value="1"/>
</dbReference>
<dbReference type="PANTHER" id="PTHR46551:SF1">
    <property type="entry name" value="SAP DOMAIN-CONTAINING RIBONUCLEOPROTEIN"/>
    <property type="match status" value="1"/>
</dbReference>
<feature type="compositionally biased region" description="Acidic residues" evidence="3">
    <location>
        <begin position="229"/>
        <end position="239"/>
    </location>
</feature>
<dbReference type="AlphaFoldDB" id="A0A7R9DH44"/>
<dbReference type="GO" id="GO:0045087">
    <property type="term" value="P:innate immune response"/>
    <property type="evidence" value="ECO:0007669"/>
    <property type="project" value="UniProtKB-KW"/>
</dbReference>
<keyword evidence="1" id="KW-0597">Phosphoprotein</keyword>
<reference evidence="5" key="1">
    <citation type="submission" date="2020-11" db="EMBL/GenBank/DDBJ databases">
        <authorList>
            <person name="Tran Van P."/>
        </authorList>
    </citation>
    <scope>NUCLEOTIDE SEQUENCE</scope>
</reference>
<dbReference type="PANTHER" id="PTHR46551">
    <property type="entry name" value="SAP DOMAIN-CONTAINING RIBONUCLEOPROTEIN"/>
    <property type="match status" value="1"/>
</dbReference>
<feature type="region of interest" description="Disordered" evidence="3">
    <location>
        <begin position="397"/>
        <end position="436"/>
    </location>
</feature>
<feature type="compositionally biased region" description="Low complexity" evidence="3">
    <location>
        <begin position="404"/>
        <end position="420"/>
    </location>
</feature>